<sequence length="369" mass="40164">MLYRAAVPVPADALVQRNVEFTQCAWKTGLRPDQREASQLRVIEIDYPLLSRDVVQVKCGNTVAMATVSCDLVEPSPYRPKHGFFEVHARQLLHERDPIDQPAEVKRISTHLTRLLSGSVLETEGLCVIPGRRVWSIDAEVIIMNNDGNVHDVAQWAVMAALQHVRRPELTIRGDDVVVHPPHERDPVPLSLHHIPLSFTFAVCANPLEVQLAMRAAALRRAEGPRAGASAAAEEGVEEKPLSWSSDALQLVVDPSLEETAAAACTLSVSVNGEGQVCSLEKADGCDVPISYLELCIATATQLSQALLAQMKSSMEAHNVKRTAAVRSQFLWAQQRRGIHAVGAAAQGEGEEEQASKKTKTEAQPAKVA</sequence>
<evidence type="ECO:0000256" key="6">
    <source>
        <dbReference type="ARBA" id="ARBA00023242"/>
    </source>
</evidence>
<dbReference type="GO" id="GO:0034473">
    <property type="term" value="P:U1 snRNA 3'-end processing"/>
    <property type="evidence" value="ECO:0007669"/>
    <property type="project" value="TreeGrafter"/>
</dbReference>
<keyword evidence="10" id="KW-0378">Hydrolase</keyword>
<evidence type="ECO:0000256" key="3">
    <source>
        <dbReference type="ARBA" id="ARBA00006678"/>
    </source>
</evidence>
<dbReference type="GO" id="GO:0000467">
    <property type="term" value="P:exonucleolytic trimming to generate mature 3'-end of 5.8S rRNA from tricistronic rRNA transcript (SSU-rRNA, 5.8S rRNA, LSU-rRNA)"/>
    <property type="evidence" value="ECO:0007669"/>
    <property type="project" value="TreeGrafter"/>
</dbReference>
<dbReference type="InterPro" id="IPR050590">
    <property type="entry name" value="Exosome_comp_Rrp42_subfam"/>
</dbReference>
<dbReference type="GO" id="GO:0071038">
    <property type="term" value="P:TRAMP-dependent tRNA surveillance pathway"/>
    <property type="evidence" value="ECO:0007669"/>
    <property type="project" value="TreeGrafter"/>
</dbReference>
<keyword evidence="4" id="KW-0963">Cytoplasm</keyword>
<evidence type="ECO:0000313" key="10">
    <source>
        <dbReference type="EMBL" id="KAK7194800.1"/>
    </source>
</evidence>
<accession>A0AAW0EL02</accession>
<evidence type="ECO:0000256" key="5">
    <source>
        <dbReference type="ARBA" id="ARBA00022884"/>
    </source>
</evidence>
<keyword evidence="10" id="KW-0269">Exonuclease</keyword>
<comment type="caution">
    <text evidence="10">The sequence shown here is derived from an EMBL/GenBank/DDBJ whole genome shotgun (WGS) entry which is preliminary data.</text>
</comment>
<evidence type="ECO:0000259" key="9">
    <source>
        <dbReference type="Pfam" id="PF03725"/>
    </source>
</evidence>
<organism evidence="10 11">
    <name type="scientific">Novymonas esmeraldas</name>
    <dbReference type="NCBI Taxonomy" id="1808958"/>
    <lineage>
        <taxon>Eukaryota</taxon>
        <taxon>Discoba</taxon>
        <taxon>Euglenozoa</taxon>
        <taxon>Kinetoplastea</taxon>
        <taxon>Metakinetoplastina</taxon>
        <taxon>Trypanosomatida</taxon>
        <taxon>Trypanosomatidae</taxon>
        <taxon>Novymonas</taxon>
    </lineage>
</organism>
<dbReference type="AlphaFoldDB" id="A0AAW0EL02"/>
<comment type="similarity">
    <text evidence="3">Belongs to the RNase PH family.</text>
</comment>
<dbReference type="EMBL" id="JAECZO010000042">
    <property type="protein sequence ID" value="KAK7194800.1"/>
    <property type="molecule type" value="Genomic_DNA"/>
</dbReference>
<dbReference type="Gene3D" id="3.30.230.70">
    <property type="entry name" value="GHMP Kinase, N-terminal domain"/>
    <property type="match status" value="1"/>
</dbReference>
<dbReference type="GO" id="GO:0000176">
    <property type="term" value="C:nuclear exosome (RNase complex)"/>
    <property type="evidence" value="ECO:0007669"/>
    <property type="project" value="TreeGrafter"/>
</dbReference>
<dbReference type="InterPro" id="IPR020568">
    <property type="entry name" value="Ribosomal_Su5_D2-typ_SF"/>
</dbReference>
<evidence type="ECO:0000256" key="7">
    <source>
        <dbReference type="SAM" id="MobiDB-lite"/>
    </source>
</evidence>
<dbReference type="GO" id="GO:0034476">
    <property type="term" value="P:U5 snRNA 3'-end processing"/>
    <property type="evidence" value="ECO:0007669"/>
    <property type="project" value="TreeGrafter"/>
</dbReference>
<keyword evidence="6" id="KW-0539">Nucleus</keyword>
<dbReference type="GO" id="GO:0000177">
    <property type="term" value="C:cytoplasmic exosome (RNase complex)"/>
    <property type="evidence" value="ECO:0007669"/>
    <property type="project" value="TreeGrafter"/>
</dbReference>
<keyword evidence="11" id="KW-1185">Reference proteome</keyword>
<dbReference type="PANTHER" id="PTHR11097:SF14">
    <property type="entry name" value="EXOSOME COMPLEX COMPONENT RRP45"/>
    <property type="match status" value="1"/>
</dbReference>
<dbReference type="GO" id="GO:0035925">
    <property type="term" value="F:mRNA 3'-UTR AU-rich region binding"/>
    <property type="evidence" value="ECO:0007669"/>
    <property type="project" value="TreeGrafter"/>
</dbReference>
<dbReference type="InterPro" id="IPR015847">
    <property type="entry name" value="ExoRNase_PH_dom2"/>
</dbReference>
<dbReference type="Proteomes" id="UP001430356">
    <property type="component" value="Unassembled WGS sequence"/>
</dbReference>
<dbReference type="CDD" id="cd11368">
    <property type="entry name" value="RNase_PH_RRP45"/>
    <property type="match status" value="1"/>
</dbReference>
<dbReference type="GO" id="GO:0016075">
    <property type="term" value="P:rRNA catabolic process"/>
    <property type="evidence" value="ECO:0007669"/>
    <property type="project" value="TreeGrafter"/>
</dbReference>
<evidence type="ECO:0000259" key="8">
    <source>
        <dbReference type="Pfam" id="PF01138"/>
    </source>
</evidence>
<proteinExistence type="inferred from homology"/>
<keyword evidence="5" id="KW-0694">RNA-binding</keyword>
<evidence type="ECO:0000313" key="11">
    <source>
        <dbReference type="Proteomes" id="UP001430356"/>
    </source>
</evidence>
<dbReference type="GO" id="GO:0034475">
    <property type="term" value="P:U4 snRNA 3'-end processing"/>
    <property type="evidence" value="ECO:0007669"/>
    <property type="project" value="TreeGrafter"/>
</dbReference>
<dbReference type="InterPro" id="IPR027408">
    <property type="entry name" value="PNPase/RNase_PH_dom_sf"/>
</dbReference>
<evidence type="ECO:0000256" key="4">
    <source>
        <dbReference type="ARBA" id="ARBA00022490"/>
    </source>
</evidence>
<dbReference type="GO" id="GO:0071028">
    <property type="term" value="P:nuclear mRNA surveillance"/>
    <property type="evidence" value="ECO:0007669"/>
    <property type="project" value="TreeGrafter"/>
</dbReference>
<dbReference type="GO" id="GO:0071035">
    <property type="term" value="P:nuclear polyadenylation-dependent rRNA catabolic process"/>
    <property type="evidence" value="ECO:0007669"/>
    <property type="project" value="TreeGrafter"/>
</dbReference>
<name>A0AAW0EL02_9TRYP</name>
<dbReference type="Pfam" id="PF01138">
    <property type="entry name" value="RNase_PH"/>
    <property type="match status" value="1"/>
</dbReference>
<dbReference type="InterPro" id="IPR033100">
    <property type="entry name" value="Rrp45"/>
</dbReference>
<dbReference type="Pfam" id="PF03725">
    <property type="entry name" value="RNase_PH_C"/>
    <property type="match status" value="1"/>
</dbReference>
<comment type="subcellular location">
    <subcellularLocation>
        <location evidence="2">Cytoplasm</location>
    </subcellularLocation>
    <subcellularLocation>
        <location evidence="1">Nucleus</location>
    </subcellularLocation>
</comment>
<evidence type="ECO:0000256" key="2">
    <source>
        <dbReference type="ARBA" id="ARBA00004496"/>
    </source>
</evidence>
<dbReference type="InterPro" id="IPR036345">
    <property type="entry name" value="ExoRNase_PH_dom2_sf"/>
</dbReference>
<dbReference type="GO" id="GO:0004527">
    <property type="term" value="F:exonuclease activity"/>
    <property type="evidence" value="ECO:0007669"/>
    <property type="project" value="UniProtKB-KW"/>
</dbReference>
<protein>
    <submittedName>
        <fullName evidence="10">Exosome complex exonuclease RRP45</fullName>
    </submittedName>
</protein>
<evidence type="ECO:0000256" key="1">
    <source>
        <dbReference type="ARBA" id="ARBA00004123"/>
    </source>
</evidence>
<feature type="domain" description="Exoribonuclease phosphorolytic" evidence="9">
    <location>
        <begin position="250"/>
        <end position="301"/>
    </location>
</feature>
<dbReference type="PANTHER" id="PTHR11097">
    <property type="entry name" value="EXOSOME COMPLEX EXONUCLEASE RIBOSOMAL RNA PROCESSING PROTEIN"/>
    <property type="match status" value="1"/>
</dbReference>
<feature type="domain" description="Exoribonuclease phosphorolytic" evidence="8">
    <location>
        <begin position="55"/>
        <end position="168"/>
    </location>
</feature>
<dbReference type="SUPFAM" id="SSF55666">
    <property type="entry name" value="Ribonuclease PH domain 2-like"/>
    <property type="match status" value="1"/>
</dbReference>
<keyword evidence="10" id="KW-0540">Nuclease</keyword>
<gene>
    <name evidence="10" type="ORF">NESM_000400400</name>
</gene>
<feature type="region of interest" description="Disordered" evidence="7">
    <location>
        <begin position="342"/>
        <end position="369"/>
    </location>
</feature>
<reference evidence="10 11" key="1">
    <citation type="journal article" date="2021" name="MBio">
        <title>A New Model Trypanosomatid, Novymonas esmeraldas: Genomic Perception of Its 'Candidatus Pandoraea novymonadis' Endosymbiont.</title>
        <authorList>
            <person name="Zakharova A."/>
            <person name="Saura A."/>
            <person name="Butenko A."/>
            <person name="Podesvova L."/>
            <person name="Warmusova S."/>
            <person name="Kostygov A.Y."/>
            <person name="Nenarokova A."/>
            <person name="Lukes J."/>
            <person name="Opperdoes F.R."/>
            <person name="Yurchenko V."/>
        </authorList>
    </citation>
    <scope>NUCLEOTIDE SEQUENCE [LARGE SCALE GENOMIC DNA]</scope>
    <source>
        <strain evidence="10 11">E262AT.01</strain>
    </source>
</reference>
<dbReference type="InterPro" id="IPR001247">
    <property type="entry name" value="ExoRNase_PH_dom1"/>
</dbReference>
<dbReference type="SUPFAM" id="SSF54211">
    <property type="entry name" value="Ribosomal protein S5 domain 2-like"/>
    <property type="match status" value="1"/>
</dbReference>